<dbReference type="InterPro" id="IPR025366">
    <property type="entry name" value="DUF4270"/>
</dbReference>
<dbReference type="STRING" id="305507.SAMN04489724_2225"/>
<evidence type="ECO:0000313" key="2">
    <source>
        <dbReference type="Proteomes" id="UP000199673"/>
    </source>
</evidence>
<keyword evidence="2" id="KW-1185">Reference proteome</keyword>
<protein>
    <recommendedName>
        <fullName evidence="3">DUF4270 domain-containing protein</fullName>
    </recommendedName>
</protein>
<dbReference type="AlphaFoldDB" id="A0A1I7AV22"/>
<sequence>MELAPGNNQIGVVFEEFELPASVVLLDSFNTTNQAVLVVGEEEDDFFGKTSGTGYSRLSYNANSNFPKEDAVLDSVLFRLNVRVISGTDLDQGKAYSVHKLTENILDTAYYNYDELLYEETPFASTEVVFGEETDTLVSFPVNQEFAEELFADLKDSVFFQDPFVFRDYFPGIALKGRAGDNASIGVGLGTSTGITAYYHYEGDTVSSTYSLLTSVSLSGGGSAAARNFSGIKSDRSGTPTQVVTESNQAYDVGSLVGIKSGMRMAIKLDTSPLDEFLDTLSGVTFNQVLLEIGELEPQDETERLPANIRMFFTDSNNEVLTSSDGTELTVQADGFPQVQLDEDGDEIPSTSNPATLFYDSEERVYSELITSHVNAIFRGKLTRRDWLIYGIDSKQSLSQLVVNTNRIKVKVIYSRSR</sequence>
<proteinExistence type="predicted"/>
<evidence type="ECO:0008006" key="3">
    <source>
        <dbReference type="Google" id="ProtNLM"/>
    </source>
</evidence>
<organism evidence="1 2">
    <name type="scientific">Algoriphagus locisalis</name>
    <dbReference type="NCBI Taxonomy" id="305507"/>
    <lineage>
        <taxon>Bacteria</taxon>
        <taxon>Pseudomonadati</taxon>
        <taxon>Bacteroidota</taxon>
        <taxon>Cytophagia</taxon>
        <taxon>Cytophagales</taxon>
        <taxon>Cyclobacteriaceae</taxon>
        <taxon>Algoriphagus</taxon>
    </lineage>
</organism>
<gene>
    <name evidence="1" type="ORF">SAMN04489724_2225</name>
</gene>
<evidence type="ECO:0000313" key="1">
    <source>
        <dbReference type="EMBL" id="SFT78768.1"/>
    </source>
</evidence>
<name>A0A1I7AV22_9BACT</name>
<dbReference type="EMBL" id="FPBF01000002">
    <property type="protein sequence ID" value="SFT78768.1"/>
    <property type="molecule type" value="Genomic_DNA"/>
</dbReference>
<dbReference type="Pfam" id="PF14092">
    <property type="entry name" value="DUF4270"/>
    <property type="match status" value="1"/>
</dbReference>
<dbReference type="Proteomes" id="UP000199673">
    <property type="component" value="Unassembled WGS sequence"/>
</dbReference>
<accession>A0A1I7AV22</accession>
<reference evidence="2" key="1">
    <citation type="submission" date="2016-10" db="EMBL/GenBank/DDBJ databases">
        <authorList>
            <person name="Varghese N."/>
            <person name="Submissions S."/>
        </authorList>
    </citation>
    <scope>NUCLEOTIDE SEQUENCE [LARGE SCALE GENOMIC DNA]</scope>
    <source>
        <strain evidence="2">DSM 23445</strain>
    </source>
</reference>